<keyword evidence="4" id="KW-0472">Membrane</keyword>
<keyword evidence="4" id="KW-1133">Transmembrane helix</keyword>
<dbReference type="KEGG" id="psco:LY89DRAFT_698757"/>
<dbReference type="PANTHER" id="PTHR43976:SF16">
    <property type="entry name" value="SHORT-CHAIN DEHYDROGENASE_REDUCTASE FAMILY PROTEIN"/>
    <property type="match status" value="1"/>
</dbReference>
<evidence type="ECO:0000256" key="2">
    <source>
        <dbReference type="ARBA" id="ARBA00023002"/>
    </source>
</evidence>
<dbReference type="InterPro" id="IPR036291">
    <property type="entry name" value="NAD(P)-bd_dom_sf"/>
</dbReference>
<keyword evidence="4" id="KW-0812">Transmembrane</keyword>
<dbReference type="SUPFAM" id="SSF51735">
    <property type="entry name" value="NAD(P)-binding Rossmann-fold domains"/>
    <property type="match status" value="1"/>
</dbReference>
<dbReference type="InterPro" id="IPR051911">
    <property type="entry name" value="SDR_oxidoreductase"/>
</dbReference>
<dbReference type="GO" id="GO:0016491">
    <property type="term" value="F:oxidoreductase activity"/>
    <property type="evidence" value="ECO:0007669"/>
    <property type="project" value="UniProtKB-KW"/>
</dbReference>
<dbReference type="RefSeq" id="XP_018068800.1">
    <property type="nucleotide sequence ID" value="XM_018217006.1"/>
</dbReference>
<feature type="transmembrane region" description="Helical" evidence="4">
    <location>
        <begin position="12"/>
        <end position="30"/>
    </location>
</feature>
<proteinExistence type="inferred from homology"/>
<dbReference type="EMBL" id="KQ947420">
    <property type="protein sequence ID" value="KUJ14445.1"/>
    <property type="molecule type" value="Genomic_DNA"/>
</dbReference>
<evidence type="ECO:0000313" key="5">
    <source>
        <dbReference type="EMBL" id="KUJ14445.1"/>
    </source>
</evidence>
<evidence type="ECO:0000256" key="1">
    <source>
        <dbReference type="ARBA" id="ARBA00006484"/>
    </source>
</evidence>
<sequence>MSQSHPEPLVWLITGTSTGFGHLFALTALARGDHVLATSRRATTRPELISLREKGAHLIDLDVTASKTEIEKVVNEALKVYGRVDVLVNNAGYVEMSIVEELEEEKLMNQLQTNFFGAQRITQALLPHFRTRRTGKIAFIGSIFGLYAMPMTFPYSASKFLLAAYNEALNAEMGQFGVKSILFDIGHFRTGVVGHAKFSVSGEEDYAGLMGVLAESSQKMNGAQPGDPEKGVKVMVDVIREEGKAKGRKWPLRVPVGGDAVEVARGRGREIVGAVEEWEGVVGGAETDFEGVINQK</sequence>
<evidence type="ECO:0000256" key="3">
    <source>
        <dbReference type="RuleBase" id="RU000363"/>
    </source>
</evidence>
<dbReference type="GeneID" id="28826732"/>
<dbReference type="PRINTS" id="PR00081">
    <property type="entry name" value="GDHRDH"/>
</dbReference>
<dbReference type="OrthoDB" id="1274115at2759"/>
<dbReference type="Gene3D" id="3.40.50.720">
    <property type="entry name" value="NAD(P)-binding Rossmann-like Domain"/>
    <property type="match status" value="1"/>
</dbReference>
<feature type="transmembrane region" description="Helical" evidence="4">
    <location>
        <begin position="137"/>
        <end position="157"/>
    </location>
</feature>
<comment type="similarity">
    <text evidence="1 3">Belongs to the short-chain dehydrogenases/reductases (SDR) family.</text>
</comment>
<dbReference type="Pfam" id="PF00106">
    <property type="entry name" value="adh_short"/>
    <property type="match status" value="1"/>
</dbReference>
<evidence type="ECO:0000313" key="6">
    <source>
        <dbReference type="Proteomes" id="UP000070700"/>
    </source>
</evidence>
<dbReference type="InterPro" id="IPR002347">
    <property type="entry name" value="SDR_fam"/>
</dbReference>
<keyword evidence="6" id="KW-1185">Reference proteome</keyword>
<dbReference type="PANTHER" id="PTHR43976">
    <property type="entry name" value="SHORT CHAIN DEHYDROGENASE"/>
    <property type="match status" value="1"/>
</dbReference>
<dbReference type="Proteomes" id="UP000070700">
    <property type="component" value="Unassembled WGS sequence"/>
</dbReference>
<protein>
    <submittedName>
        <fullName evidence="5">Putative short-chain oxidoreductase</fullName>
    </submittedName>
</protein>
<gene>
    <name evidence="5" type="ORF">LY89DRAFT_698757</name>
</gene>
<accession>A0A194X2N5</accession>
<dbReference type="CDD" id="cd05374">
    <property type="entry name" value="17beta-HSD-like_SDR_c"/>
    <property type="match status" value="1"/>
</dbReference>
<reference evidence="5 6" key="1">
    <citation type="submission" date="2015-10" db="EMBL/GenBank/DDBJ databases">
        <title>Full genome of DAOMC 229536 Phialocephala scopiformis, a fungal endophyte of spruce producing the potent anti-insectan compound rugulosin.</title>
        <authorList>
            <consortium name="DOE Joint Genome Institute"/>
            <person name="Walker A.K."/>
            <person name="Frasz S.L."/>
            <person name="Seifert K.A."/>
            <person name="Miller J.D."/>
            <person name="Mondo S.J."/>
            <person name="Labutti K."/>
            <person name="Lipzen A."/>
            <person name="Dockter R."/>
            <person name="Kennedy M."/>
            <person name="Grigoriev I.V."/>
            <person name="Spatafora J.W."/>
        </authorList>
    </citation>
    <scope>NUCLEOTIDE SEQUENCE [LARGE SCALE GENOMIC DNA]</scope>
    <source>
        <strain evidence="5 6">CBS 120377</strain>
    </source>
</reference>
<name>A0A194X2N5_MOLSC</name>
<evidence type="ECO:0000256" key="4">
    <source>
        <dbReference type="SAM" id="Phobius"/>
    </source>
</evidence>
<dbReference type="PRINTS" id="PR00080">
    <property type="entry name" value="SDRFAMILY"/>
</dbReference>
<organism evidence="5 6">
    <name type="scientific">Mollisia scopiformis</name>
    <name type="common">Conifer needle endophyte fungus</name>
    <name type="synonym">Phialocephala scopiformis</name>
    <dbReference type="NCBI Taxonomy" id="149040"/>
    <lineage>
        <taxon>Eukaryota</taxon>
        <taxon>Fungi</taxon>
        <taxon>Dikarya</taxon>
        <taxon>Ascomycota</taxon>
        <taxon>Pezizomycotina</taxon>
        <taxon>Leotiomycetes</taxon>
        <taxon>Helotiales</taxon>
        <taxon>Mollisiaceae</taxon>
        <taxon>Mollisia</taxon>
    </lineage>
</organism>
<keyword evidence="2" id="KW-0560">Oxidoreductase</keyword>
<dbReference type="AlphaFoldDB" id="A0A194X2N5"/>
<dbReference type="InParanoid" id="A0A194X2N5"/>